<name>A0A5D3CII2_CUCMM</name>
<evidence type="ECO:0000313" key="2">
    <source>
        <dbReference type="Proteomes" id="UP000321947"/>
    </source>
</evidence>
<evidence type="ECO:0000313" key="1">
    <source>
        <dbReference type="EMBL" id="TYK11170.1"/>
    </source>
</evidence>
<comment type="caution">
    <text evidence="1">The sequence shown here is derived from an EMBL/GenBank/DDBJ whole genome shotgun (WGS) entry which is preliminary data.</text>
</comment>
<gene>
    <name evidence="1" type="ORF">E5676_scaffold227G00020</name>
</gene>
<protein>
    <submittedName>
        <fullName evidence="1">Uncharacterized protein</fullName>
    </submittedName>
</protein>
<dbReference type="AlphaFoldDB" id="A0A5D3CII2"/>
<sequence length="88" mass="10062">MEISMKLQIPSLKFMNPEIRNLNIQGTNERFGMSSGPMEREPYIPNVFDVNYTEAPCFDMSRCNIGDISTYVSYSRSDHATNTGKFNL</sequence>
<proteinExistence type="predicted"/>
<dbReference type="Proteomes" id="UP000321947">
    <property type="component" value="Unassembled WGS sequence"/>
</dbReference>
<accession>A0A5D3CII2</accession>
<organism evidence="1 2">
    <name type="scientific">Cucumis melo var. makuwa</name>
    <name type="common">Oriental melon</name>
    <dbReference type="NCBI Taxonomy" id="1194695"/>
    <lineage>
        <taxon>Eukaryota</taxon>
        <taxon>Viridiplantae</taxon>
        <taxon>Streptophyta</taxon>
        <taxon>Embryophyta</taxon>
        <taxon>Tracheophyta</taxon>
        <taxon>Spermatophyta</taxon>
        <taxon>Magnoliopsida</taxon>
        <taxon>eudicotyledons</taxon>
        <taxon>Gunneridae</taxon>
        <taxon>Pentapetalae</taxon>
        <taxon>rosids</taxon>
        <taxon>fabids</taxon>
        <taxon>Cucurbitales</taxon>
        <taxon>Cucurbitaceae</taxon>
        <taxon>Benincaseae</taxon>
        <taxon>Cucumis</taxon>
    </lineage>
</organism>
<reference evidence="1 2" key="1">
    <citation type="submission" date="2019-08" db="EMBL/GenBank/DDBJ databases">
        <title>Draft genome sequences of two oriental melons (Cucumis melo L. var makuwa).</title>
        <authorList>
            <person name="Kwon S.-Y."/>
        </authorList>
    </citation>
    <scope>NUCLEOTIDE SEQUENCE [LARGE SCALE GENOMIC DNA]</scope>
    <source>
        <strain evidence="2">cv. Chang Bougi</strain>
        <tissue evidence="1">Leaf</tissue>
    </source>
</reference>
<dbReference type="EMBL" id="SSTD01010878">
    <property type="protein sequence ID" value="TYK11170.1"/>
    <property type="molecule type" value="Genomic_DNA"/>
</dbReference>